<evidence type="ECO:0000256" key="2">
    <source>
        <dbReference type="ARBA" id="ARBA00022803"/>
    </source>
</evidence>
<proteinExistence type="predicted"/>
<dbReference type="InterPro" id="IPR019734">
    <property type="entry name" value="TPR_rpt"/>
</dbReference>
<dbReference type="PANTHER" id="PTHR44943:SF4">
    <property type="entry name" value="TPR REPEAT-CONTAINING PROTEIN MJ0798"/>
    <property type="match status" value="1"/>
</dbReference>
<feature type="repeat" description="TPR" evidence="3">
    <location>
        <begin position="91"/>
        <end position="124"/>
    </location>
</feature>
<evidence type="ECO:0000313" key="4">
    <source>
        <dbReference type="EMBL" id="CAD8115263.1"/>
    </source>
</evidence>
<dbReference type="PANTHER" id="PTHR44943">
    <property type="entry name" value="CELLULOSE SYNTHASE OPERON PROTEIN C"/>
    <property type="match status" value="1"/>
</dbReference>
<keyword evidence="5" id="KW-1185">Reference proteome</keyword>
<dbReference type="PROSITE" id="PS50005">
    <property type="entry name" value="TPR"/>
    <property type="match status" value="2"/>
</dbReference>
<name>A0A8S1QI30_9CILI</name>
<feature type="repeat" description="TPR" evidence="3">
    <location>
        <begin position="125"/>
        <end position="158"/>
    </location>
</feature>
<keyword evidence="1" id="KW-0677">Repeat</keyword>
<organism evidence="4 5">
    <name type="scientific">Paramecium sonneborni</name>
    <dbReference type="NCBI Taxonomy" id="65129"/>
    <lineage>
        <taxon>Eukaryota</taxon>
        <taxon>Sar</taxon>
        <taxon>Alveolata</taxon>
        <taxon>Ciliophora</taxon>
        <taxon>Intramacronucleata</taxon>
        <taxon>Oligohymenophorea</taxon>
        <taxon>Peniculida</taxon>
        <taxon>Parameciidae</taxon>
        <taxon>Paramecium</taxon>
    </lineage>
</organism>
<evidence type="ECO:0000256" key="1">
    <source>
        <dbReference type="ARBA" id="ARBA00022737"/>
    </source>
</evidence>
<dbReference type="AlphaFoldDB" id="A0A8S1QI30"/>
<dbReference type="PROSITE" id="PS50293">
    <property type="entry name" value="TPR_REGION"/>
    <property type="match status" value="1"/>
</dbReference>
<dbReference type="SMART" id="SM00028">
    <property type="entry name" value="TPR"/>
    <property type="match status" value="3"/>
</dbReference>
<evidence type="ECO:0008006" key="6">
    <source>
        <dbReference type="Google" id="ProtNLM"/>
    </source>
</evidence>
<dbReference type="Pfam" id="PF00515">
    <property type="entry name" value="TPR_1"/>
    <property type="match status" value="1"/>
</dbReference>
<dbReference type="Proteomes" id="UP000692954">
    <property type="component" value="Unassembled WGS sequence"/>
</dbReference>
<reference evidence="4" key="1">
    <citation type="submission" date="2021-01" db="EMBL/GenBank/DDBJ databases">
        <authorList>
            <consortium name="Genoscope - CEA"/>
            <person name="William W."/>
        </authorList>
    </citation>
    <scope>NUCLEOTIDE SEQUENCE</scope>
</reference>
<keyword evidence="2 3" id="KW-0802">TPR repeat</keyword>
<evidence type="ECO:0000256" key="3">
    <source>
        <dbReference type="PROSITE-ProRule" id="PRU00339"/>
    </source>
</evidence>
<comment type="caution">
    <text evidence="4">The sequence shown here is derived from an EMBL/GenBank/DDBJ whole genome shotgun (WGS) entry which is preliminary data.</text>
</comment>
<accession>A0A8S1QI30</accession>
<evidence type="ECO:0000313" key="5">
    <source>
        <dbReference type="Proteomes" id="UP000692954"/>
    </source>
</evidence>
<gene>
    <name evidence="4" type="ORF">PSON_ATCC_30995.1.T1080018</name>
</gene>
<protein>
    <recommendedName>
        <fullName evidence="6">Tetratricopeptide repeat protein</fullName>
    </recommendedName>
</protein>
<dbReference type="OrthoDB" id="2335338at2759"/>
<sequence length="182" mass="20814">MNCFLEAITSCDNAIKVNPTAYLALNYKALALIMLGYADEALINCQQSLQINKKNNLDAYLLITFTLNKKSQFQQARIYCDQAIYDEIRSANIYNNKGFALLNLKDYNGAIQCFQEAIKINPQSDEAFSNMGDSLSYLNQFEAAINNYDYAYQISNNDKYKVKQLTLELELEKSQIKSILNY</sequence>
<dbReference type="InterPro" id="IPR051685">
    <property type="entry name" value="Ycf3/AcsC/BcsC/TPR_MFPF"/>
</dbReference>
<dbReference type="EMBL" id="CAJJDN010000108">
    <property type="protein sequence ID" value="CAD8115263.1"/>
    <property type="molecule type" value="Genomic_DNA"/>
</dbReference>